<dbReference type="PANTHER" id="PTHR46594">
    <property type="entry name" value="P-TYPE CATION-TRANSPORTING ATPASE"/>
    <property type="match status" value="1"/>
</dbReference>
<dbReference type="PANTHER" id="PTHR46594:SF4">
    <property type="entry name" value="P-TYPE CATION-TRANSPORTING ATPASE"/>
    <property type="match status" value="1"/>
</dbReference>
<evidence type="ECO:0000256" key="3">
    <source>
        <dbReference type="ARBA" id="ARBA00023008"/>
    </source>
</evidence>
<dbReference type="Proteomes" id="UP000310506">
    <property type="component" value="Unassembled WGS sequence"/>
</dbReference>
<accession>A0A4S3B708</accession>
<evidence type="ECO:0000256" key="2">
    <source>
        <dbReference type="ARBA" id="ARBA00022723"/>
    </source>
</evidence>
<dbReference type="GO" id="GO:0005507">
    <property type="term" value="F:copper ion binding"/>
    <property type="evidence" value="ECO:0007669"/>
    <property type="project" value="InterPro"/>
</dbReference>
<dbReference type="FunFam" id="3.30.70.100:FF:000001">
    <property type="entry name" value="ATPase copper transporting beta"/>
    <property type="match status" value="1"/>
</dbReference>
<evidence type="ECO:0000256" key="1">
    <source>
        <dbReference type="ARBA" id="ARBA00015313"/>
    </source>
</evidence>
<dbReference type="PROSITE" id="PS01047">
    <property type="entry name" value="HMA_1"/>
    <property type="match status" value="1"/>
</dbReference>
<keyword evidence="3" id="KW-0186">Copper</keyword>
<dbReference type="InterPro" id="IPR000428">
    <property type="entry name" value="Cu-bd"/>
</dbReference>
<dbReference type="InterPro" id="IPR006122">
    <property type="entry name" value="HMA_Cu_ion-bd"/>
</dbReference>
<evidence type="ECO:0000313" key="5">
    <source>
        <dbReference type="EMBL" id="THB60455.1"/>
    </source>
</evidence>
<dbReference type="RefSeq" id="WP_136137570.1">
    <property type="nucleotide sequence ID" value="NZ_SDGV01000023.1"/>
</dbReference>
<dbReference type="SUPFAM" id="SSF55008">
    <property type="entry name" value="HMA, heavy metal-associated domain"/>
    <property type="match status" value="1"/>
</dbReference>
<dbReference type="Gene3D" id="3.30.70.100">
    <property type="match status" value="1"/>
</dbReference>
<dbReference type="GO" id="GO:0006825">
    <property type="term" value="P:copper ion transport"/>
    <property type="evidence" value="ECO:0007669"/>
    <property type="project" value="InterPro"/>
</dbReference>
<feature type="domain" description="HMA" evidence="4">
    <location>
        <begin position="1"/>
        <end position="67"/>
    </location>
</feature>
<name>A0A4S3B708_9ENTE</name>
<dbReference type="AlphaFoldDB" id="A0A4S3B708"/>
<dbReference type="InterPro" id="IPR017969">
    <property type="entry name" value="Heavy-metal-associated_CS"/>
</dbReference>
<sequence length="68" mass="7425">MKQVLNVSGMSCEHCAGRVEEAVSALAGVNKVKVKLKKNEVKVNFDDTLQSIDTISTTINELGYQVEN</sequence>
<evidence type="ECO:0000313" key="6">
    <source>
        <dbReference type="Proteomes" id="UP000310506"/>
    </source>
</evidence>
<dbReference type="PRINTS" id="PR00944">
    <property type="entry name" value="CUEXPORT"/>
</dbReference>
<keyword evidence="6" id="KW-1185">Reference proteome</keyword>
<protein>
    <recommendedName>
        <fullName evidence="1">Copper chaperone CopZ</fullName>
    </recommendedName>
</protein>
<gene>
    <name evidence="5" type="ORF">ESZ54_10270</name>
</gene>
<proteinExistence type="predicted"/>
<dbReference type="Pfam" id="PF00403">
    <property type="entry name" value="HMA"/>
    <property type="match status" value="1"/>
</dbReference>
<evidence type="ECO:0000259" key="4">
    <source>
        <dbReference type="PROSITE" id="PS50846"/>
    </source>
</evidence>
<dbReference type="PROSITE" id="PS50846">
    <property type="entry name" value="HMA_2"/>
    <property type="match status" value="1"/>
</dbReference>
<dbReference type="InterPro" id="IPR036163">
    <property type="entry name" value="HMA_dom_sf"/>
</dbReference>
<dbReference type="InterPro" id="IPR006121">
    <property type="entry name" value="HMA_dom"/>
</dbReference>
<keyword evidence="2" id="KW-0479">Metal-binding</keyword>
<reference evidence="5 6" key="1">
    <citation type="submission" date="2019-01" db="EMBL/GenBank/DDBJ databases">
        <title>Vagococcus silagei sp. nov. isolated from brewer's grain.</title>
        <authorList>
            <person name="Guu J.-R."/>
        </authorList>
    </citation>
    <scope>NUCLEOTIDE SEQUENCE [LARGE SCALE GENOMIC DNA]</scope>
    <source>
        <strain evidence="5 6">2B-2</strain>
    </source>
</reference>
<comment type="caution">
    <text evidence="5">The sequence shown here is derived from an EMBL/GenBank/DDBJ whole genome shotgun (WGS) entry which is preliminary data.</text>
</comment>
<dbReference type="EMBL" id="SDGV01000023">
    <property type="protein sequence ID" value="THB60455.1"/>
    <property type="molecule type" value="Genomic_DNA"/>
</dbReference>
<dbReference type="NCBIfam" id="TIGR00003">
    <property type="entry name" value="copper ion binding protein"/>
    <property type="match status" value="1"/>
</dbReference>
<dbReference type="CDD" id="cd00371">
    <property type="entry name" value="HMA"/>
    <property type="match status" value="1"/>
</dbReference>
<organism evidence="5 6">
    <name type="scientific">Vagococcus silagei</name>
    <dbReference type="NCBI Taxonomy" id="2508885"/>
    <lineage>
        <taxon>Bacteria</taxon>
        <taxon>Bacillati</taxon>
        <taxon>Bacillota</taxon>
        <taxon>Bacilli</taxon>
        <taxon>Lactobacillales</taxon>
        <taxon>Enterococcaceae</taxon>
        <taxon>Vagococcus</taxon>
    </lineage>
</organism>